<proteinExistence type="inferred from homology"/>
<dbReference type="InterPro" id="IPR036388">
    <property type="entry name" value="WH-like_DNA-bd_sf"/>
</dbReference>
<evidence type="ECO:0000256" key="12">
    <source>
        <dbReference type="ARBA" id="ARBA00032593"/>
    </source>
</evidence>
<dbReference type="GO" id="GO:0005737">
    <property type="term" value="C:cytoplasm"/>
    <property type="evidence" value="ECO:0007669"/>
    <property type="project" value="UniProtKB-SubCell"/>
</dbReference>
<keyword evidence="9" id="KW-0010">Activator</keyword>
<dbReference type="SMART" id="SM00899">
    <property type="entry name" value="FeoA"/>
    <property type="match status" value="1"/>
</dbReference>
<feature type="domain" description="HTH dtxR-type" evidence="13">
    <location>
        <begin position="1"/>
        <end position="63"/>
    </location>
</feature>
<evidence type="ECO:0000256" key="4">
    <source>
        <dbReference type="ARBA" id="ARBA00022490"/>
    </source>
</evidence>
<evidence type="ECO:0000256" key="11">
    <source>
        <dbReference type="ARBA" id="ARBA00023211"/>
    </source>
</evidence>
<dbReference type="InterPro" id="IPR038157">
    <property type="entry name" value="FeoA_core_dom"/>
</dbReference>
<evidence type="ECO:0000256" key="7">
    <source>
        <dbReference type="ARBA" id="ARBA00023015"/>
    </source>
</evidence>
<evidence type="ECO:0000313" key="14">
    <source>
        <dbReference type="EMBL" id="PNZ68449.1"/>
    </source>
</evidence>
<dbReference type="PROSITE" id="PS50944">
    <property type="entry name" value="HTH_DTXR"/>
    <property type="match status" value="1"/>
</dbReference>
<reference evidence="14 15" key="1">
    <citation type="submission" date="2017-08" db="EMBL/GenBank/DDBJ databases">
        <title>Draft genome sequences of 64 type strains of genus Staph aureus.</title>
        <authorList>
            <person name="Cole K."/>
            <person name="Golubchik T."/>
            <person name="Russell J."/>
            <person name="Foster D."/>
            <person name="Llewelyn M."/>
            <person name="Wilson D."/>
            <person name="Crook D."/>
            <person name="Paul J."/>
        </authorList>
    </citation>
    <scope>NUCLEOTIDE SEQUENCE [LARGE SCALE GENOMIC DNA]</scope>
    <source>
        <strain evidence="14 15">NCTC 12101</strain>
    </source>
</reference>
<dbReference type="GO" id="GO:0003677">
    <property type="term" value="F:DNA binding"/>
    <property type="evidence" value="ECO:0007669"/>
    <property type="project" value="UniProtKB-KW"/>
</dbReference>
<dbReference type="Pfam" id="PF04023">
    <property type="entry name" value="FeoA"/>
    <property type="match status" value="1"/>
</dbReference>
<dbReference type="GeneID" id="64982902"/>
<dbReference type="AlphaFoldDB" id="A0AAP8PPT2"/>
<evidence type="ECO:0000256" key="2">
    <source>
        <dbReference type="ARBA" id="ARBA00007871"/>
    </source>
</evidence>
<comment type="caution">
    <text evidence="14">The sequence shown here is derived from an EMBL/GenBank/DDBJ whole genome shotgun (WGS) entry which is preliminary data.</text>
</comment>
<evidence type="ECO:0000313" key="15">
    <source>
        <dbReference type="Proteomes" id="UP000242470"/>
    </source>
</evidence>
<name>A0AAP8PPT2_9STAP</name>
<evidence type="ECO:0000256" key="10">
    <source>
        <dbReference type="ARBA" id="ARBA00023163"/>
    </source>
</evidence>
<protein>
    <recommendedName>
        <fullName evidence="12">Manganese transport regulator</fullName>
    </recommendedName>
</protein>
<keyword evidence="6" id="KW-0408">Iron</keyword>
<dbReference type="FunFam" id="1.10.60.10:FF:000004">
    <property type="entry name" value="DtxR family transcriptional regulator"/>
    <property type="match status" value="1"/>
</dbReference>
<dbReference type="InterPro" id="IPR022687">
    <property type="entry name" value="HTH_DTXR"/>
</dbReference>
<dbReference type="Gene3D" id="1.10.60.10">
    <property type="entry name" value="Iron dependent repressor, metal binding and dimerisation domain"/>
    <property type="match status" value="1"/>
</dbReference>
<dbReference type="Proteomes" id="UP000242470">
    <property type="component" value="Unassembled WGS sequence"/>
</dbReference>
<evidence type="ECO:0000256" key="8">
    <source>
        <dbReference type="ARBA" id="ARBA00023125"/>
    </source>
</evidence>
<evidence type="ECO:0000256" key="6">
    <source>
        <dbReference type="ARBA" id="ARBA00023004"/>
    </source>
</evidence>
<evidence type="ECO:0000256" key="5">
    <source>
        <dbReference type="ARBA" id="ARBA00022491"/>
    </source>
</evidence>
<dbReference type="SUPFAM" id="SSF47979">
    <property type="entry name" value="Iron-dependent repressor protein, dimerization domain"/>
    <property type="match status" value="1"/>
</dbReference>
<comment type="similarity">
    <text evidence="2">Belongs to the DtxR/MntR family.</text>
</comment>
<dbReference type="InterPro" id="IPR036421">
    <property type="entry name" value="Fe_dep_repressor_sf"/>
</dbReference>
<keyword evidence="8" id="KW-0238">DNA-binding</keyword>
<evidence type="ECO:0000256" key="1">
    <source>
        <dbReference type="ARBA" id="ARBA00004496"/>
    </source>
</evidence>
<dbReference type="Pfam" id="PF01325">
    <property type="entry name" value="Fe_dep_repress"/>
    <property type="match status" value="1"/>
</dbReference>
<keyword evidence="4" id="KW-0963">Cytoplasm</keyword>
<sequence length="218" mass="25496">MLNEEKEDYLKAILKHDGDSRFVTNKTLSNYLNIRPPSVSEMVNRLEQTGYVKTKPYKGVKLTEQGLSYTLDIIKRHRLIELFLIRVLEYSWEEVHQEAEILEHRVSQLFADRLDKFLDYPETCPHGGIIPRNNEYKEIYTTNLLAYEEGDHVTIKRVSDRTELLIYLSSKHISIGDTVEIVNKDDTNKVIMVKKEEHLIILSYDNATHIFAENNEAQ</sequence>
<organism evidence="14 15">
    <name type="scientific">Staphylococcus auricularis</name>
    <dbReference type="NCBI Taxonomy" id="29379"/>
    <lineage>
        <taxon>Bacteria</taxon>
        <taxon>Bacillati</taxon>
        <taxon>Bacillota</taxon>
        <taxon>Bacilli</taxon>
        <taxon>Bacillales</taxon>
        <taxon>Staphylococcaceae</taxon>
        <taxon>Staphylococcus</taxon>
    </lineage>
</organism>
<comment type="subunit">
    <text evidence="3">Homodimer.</text>
</comment>
<keyword evidence="10" id="KW-0804">Transcription</keyword>
<dbReference type="Pfam" id="PF02742">
    <property type="entry name" value="Fe_dep_repr_C"/>
    <property type="match status" value="1"/>
</dbReference>
<dbReference type="GO" id="GO:0046983">
    <property type="term" value="F:protein dimerization activity"/>
    <property type="evidence" value="ECO:0007669"/>
    <property type="project" value="InterPro"/>
</dbReference>
<comment type="subcellular location">
    <subcellularLocation>
        <location evidence="1">Cytoplasm</location>
    </subcellularLocation>
</comment>
<dbReference type="RefSeq" id="WP_059108054.1">
    <property type="nucleotide sequence ID" value="NZ_AP024589.1"/>
</dbReference>
<dbReference type="EMBL" id="PPQW01000015">
    <property type="protein sequence ID" value="PNZ68449.1"/>
    <property type="molecule type" value="Genomic_DNA"/>
</dbReference>
<dbReference type="Gene3D" id="1.10.10.10">
    <property type="entry name" value="Winged helix-like DNA-binding domain superfamily/Winged helix DNA-binding domain"/>
    <property type="match status" value="1"/>
</dbReference>
<dbReference type="SUPFAM" id="SSF50037">
    <property type="entry name" value="C-terminal domain of transcriptional repressors"/>
    <property type="match status" value="1"/>
</dbReference>
<dbReference type="InterPro" id="IPR022689">
    <property type="entry name" value="Iron_dep_repressor"/>
</dbReference>
<dbReference type="PANTHER" id="PTHR33238:SF11">
    <property type="entry name" value="TRANSCRIPTIONAL REGULATOR MNTR"/>
    <property type="match status" value="1"/>
</dbReference>
<dbReference type="PANTHER" id="PTHR33238">
    <property type="entry name" value="IRON (METAL) DEPENDENT REPRESSOR, DTXR FAMILY"/>
    <property type="match status" value="1"/>
</dbReference>
<keyword evidence="5" id="KW-0678">Repressor</keyword>
<keyword evidence="11" id="KW-0464">Manganese</keyword>
<accession>A0AAP8PPT2</accession>
<evidence type="ECO:0000256" key="3">
    <source>
        <dbReference type="ARBA" id="ARBA00011738"/>
    </source>
</evidence>
<dbReference type="InterPro" id="IPR036390">
    <property type="entry name" value="WH_DNA-bd_sf"/>
</dbReference>
<dbReference type="GO" id="GO:0003700">
    <property type="term" value="F:DNA-binding transcription factor activity"/>
    <property type="evidence" value="ECO:0007669"/>
    <property type="project" value="InterPro"/>
</dbReference>
<dbReference type="InterPro" id="IPR007167">
    <property type="entry name" value="Fe-transptr_FeoA-like"/>
</dbReference>
<evidence type="ECO:0000256" key="9">
    <source>
        <dbReference type="ARBA" id="ARBA00023159"/>
    </source>
</evidence>
<dbReference type="InterPro" id="IPR050536">
    <property type="entry name" value="DtxR_MntR_Metal-Reg"/>
</dbReference>
<gene>
    <name evidence="14" type="ORF">CD158_03425</name>
</gene>
<keyword evidence="7" id="KW-0805">Transcription regulation</keyword>
<dbReference type="InterPro" id="IPR001367">
    <property type="entry name" value="Fe_dep_repressor"/>
</dbReference>
<dbReference type="InterPro" id="IPR008988">
    <property type="entry name" value="Transcriptional_repressor_C"/>
</dbReference>
<dbReference type="SUPFAM" id="SSF46785">
    <property type="entry name" value="Winged helix' DNA-binding domain"/>
    <property type="match status" value="1"/>
</dbReference>
<dbReference type="SMART" id="SM00529">
    <property type="entry name" value="HTH_DTXR"/>
    <property type="match status" value="1"/>
</dbReference>
<dbReference type="Gene3D" id="2.30.30.90">
    <property type="match status" value="1"/>
</dbReference>
<evidence type="ECO:0000259" key="13">
    <source>
        <dbReference type="PROSITE" id="PS50944"/>
    </source>
</evidence>
<dbReference type="GO" id="GO:0046914">
    <property type="term" value="F:transition metal ion binding"/>
    <property type="evidence" value="ECO:0007669"/>
    <property type="project" value="InterPro"/>
</dbReference>